<evidence type="ECO:0000313" key="1">
    <source>
        <dbReference type="EMBL" id="KAJ7608347.1"/>
    </source>
</evidence>
<accession>A0AAD7B218</accession>
<name>A0AAD7B218_9AGAR</name>
<keyword evidence="2" id="KW-1185">Reference proteome</keyword>
<proteinExistence type="predicted"/>
<reference evidence="1" key="1">
    <citation type="submission" date="2023-03" db="EMBL/GenBank/DDBJ databases">
        <title>Massive genome expansion in bonnet fungi (Mycena s.s.) driven by repeated elements and novel gene families across ecological guilds.</title>
        <authorList>
            <consortium name="Lawrence Berkeley National Laboratory"/>
            <person name="Harder C.B."/>
            <person name="Miyauchi S."/>
            <person name="Viragh M."/>
            <person name="Kuo A."/>
            <person name="Thoen E."/>
            <person name="Andreopoulos B."/>
            <person name="Lu D."/>
            <person name="Skrede I."/>
            <person name="Drula E."/>
            <person name="Henrissat B."/>
            <person name="Morin E."/>
            <person name="Kohler A."/>
            <person name="Barry K."/>
            <person name="LaButti K."/>
            <person name="Morin E."/>
            <person name="Salamov A."/>
            <person name="Lipzen A."/>
            <person name="Mereny Z."/>
            <person name="Hegedus B."/>
            <person name="Baldrian P."/>
            <person name="Stursova M."/>
            <person name="Weitz H."/>
            <person name="Taylor A."/>
            <person name="Grigoriev I.V."/>
            <person name="Nagy L.G."/>
            <person name="Martin F."/>
            <person name="Kauserud H."/>
        </authorList>
    </citation>
    <scope>NUCLEOTIDE SEQUENCE</scope>
    <source>
        <strain evidence="1">9284</strain>
    </source>
</reference>
<organism evidence="1 2">
    <name type="scientific">Roridomyces roridus</name>
    <dbReference type="NCBI Taxonomy" id="1738132"/>
    <lineage>
        <taxon>Eukaryota</taxon>
        <taxon>Fungi</taxon>
        <taxon>Dikarya</taxon>
        <taxon>Basidiomycota</taxon>
        <taxon>Agaricomycotina</taxon>
        <taxon>Agaricomycetes</taxon>
        <taxon>Agaricomycetidae</taxon>
        <taxon>Agaricales</taxon>
        <taxon>Marasmiineae</taxon>
        <taxon>Mycenaceae</taxon>
        <taxon>Roridomyces</taxon>
    </lineage>
</organism>
<dbReference type="Proteomes" id="UP001221142">
    <property type="component" value="Unassembled WGS sequence"/>
</dbReference>
<comment type="caution">
    <text evidence="1">The sequence shown here is derived from an EMBL/GenBank/DDBJ whole genome shotgun (WGS) entry which is preliminary data.</text>
</comment>
<evidence type="ECO:0000313" key="2">
    <source>
        <dbReference type="Proteomes" id="UP001221142"/>
    </source>
</evidence>
<sequence>MSVPQELVDLIVHNVDDKSSFLSCCFTARSFVQPAQAQLYKNIEFLPPGSGDDSDPCEKFYNSLMSTPHLATLVQELRIVSVVAQSSEDWNTRMGSSLITDSQRTRSLSLILPLLDLKRISLVEDCPSEWVKCSLDWEQFDSPLRSALATIFASPSLESAELRGLRISSPPKLMSLFSEAASLKSLSISRVRLQSLDDPTSWPASGPWKPQLANLFISALRGDHFCEIFLDPRVDLSQVTSLHVASPGYADWKTPISTPPICPRLQKFALMLPQADGIQSMPTTHLASLHLYVMYTADALLQEVSDILIRPMNDCIKTDTRDEYLR</sequence>
<dbReference type="AlphaFoldDB" id="A0AAD7B218"/>
<dbReference type="EMBL" id="JARKIF010000045">
    <property type="protein sequence ID" value="KAJ7608347.1"/>
    <property type="molecule type" value="Genomic_DNA"/>
</dbReference>
<protein>
    <submittedName>
        <fullName evidence="1">Uncharacterized protein</fullName>
    </submittedName>
</protein>
<gene>
    <name evidence="1" type="ORF">FB45DRAFT_1129541</name>
</gene>